<dbReference type="AlphaFoldDB" id="A0A7W7S7N0"/>
<name>A0A7W7S7N0_9ACTN</name>
<protein>
    <submittedName>
        <fullName evidence="1">Uncharacterized protein</fullName>
    </submittedName>
</protein>
<dbReference type="EMBL" id="JACHJR010000001">
    <property type="protein sequence ID" value="MBB4945393.1"/>
    <property type="molecule type" value="Genomic_DNA"/>
</dbReference>
<comment type="caution">
    <text evidence="1">The sequence shown here is derived from an EMBL/GenBank/DDBJ whole genome shotgun (WGS) entry which is preliminary data.</text>
</comment>
<accession>A0A7W7S7N0</accession>
<gene>
    <name evidence="1" type="ORF">F4556_000928</name>
</gene>
<organism evidence="1 2">
    <name type="scientific">Kitasatospora gansuensis</name>
    <dbReference type="NCBI Taxonomy" id="258050"/>
    <lineage>
        <taxon>Bacteria</taxon>
        <taxon>Bacillati</taxon>
        <taxon>Actinomycetota</taxon>
        <taxon>Actinomycetes</taxon>
        <taxon>Kitasatosporales</taxon>
        <taxon>Streptomycetaceae</taxon>
        <taxon>Kitasatospora</taxon>
    </lineage>
</organism>
<dbReference type="RefSeq" id="WP_313068146.1">
    <property type="nucleotide sequence ID" value="NZ_JACHJR010000001.1"/>
</dbReference>
<dbReference type="Proteomes" id="UP000573327">
    <property type="component" value="Unassembled WGS sequence"/>
</dbReference>
<reference evidence="1 2" key="1">
    <citation type="submission" date="2020-08" db="EMBL/GenBank/DDBJ databases">
        <title>Sequencing the genomes of 1000 actinobacteria strains.</title>
        <authorList>
            <person name="Klenk H.-P."/>
        </authorList>
    </citation>
    <scope>NUCLEOTIDE SEQUENCE [LARGE SCALE GENOMIC DNA]</scope>
    <source>
        <strain evidence="1 2">DSM 44786</strain>
    </source>
</reference>
<proteinExistence type="predicted"/>
<sequence length="97" mass="10303">MENLTTLRVRLLAVAPHPRLTGWVSATVEVLSATPVEGRADLLSQRVGESLDLAVRQEQLAGVLVGSVLRLRARLAVGEVLAEQAPAPADFGVEPNL</sequence>
<keyword evidence="2" id="KW-1185">Reference proteome</keyword>
<evidence type="ECO:0000313" key="1">
    <source>
        <dbReference type="EMBL" id="MBB4945393.1"/>
    </source>
</evidence>
<evidence type="ECO:0000313" key="2">
    <source>
        <dbReference type="Proteomes" id="UP000573327"/>
    </source>
</evidence>